<dbReference type="GO" id="GO:0006310">
    <property type="term" value="P:DNA recombination"/>
    <property type="evidence" value="ECO:0007669"/>
    <property type="project" value="UniProtKB-KW"/>
</dbReference>
<comment type="catalytic activity">
    <reaction evidence="1">
        <text>ATP + H2O = ADP + phosphate + H(+)</text>
        <dbReference type="Rhea" id="RHEA:13065"/>
        <dbReference type="ChEBI" id="CHEBI:15377"/>
        <dbReference type="ChEBI" id="CHEBI:15378"/>
        <dbReference type="ChEBI" id="CHEBI:30616"/>
        <dbReference type="ChEBI" id="CHEBI:43474"/>
        <dbReference type="ChEBI" id="CHEBI:456216"/>
        <dbReference type="EC" id="5.6.2.3"/>
    </reaction>
</comment>
<protein>
    <recommendedName>
        <fullName evidence="1">ATP-dependent DNA helicase</fullName>
        <ecNumber evidence="1">5.6.2.3</ecNumber>
    </recommendedName>
</protein>
<evidence type="ECO:0000256" key="1">
    <source>
        <dbReference type="RuleBase" id="RU363044"/>
    </source>
</evidence>
<dbReference type="PANTHER" id="PTHR47642">
    <property type="entry name" value="ATP-DEPENDENT DNA HELICASE"/>
    <property type="match status" value="1"/>
</dbReference>
<dbReference type="EC" id="5.6.2.3" evidence="1"/>
<name>A0A9P5XPS1_9AGAR</name>
<keyword evidence="1" id="KW-0233">DNA recombination</keyword>
<keyword evidence="1" id="KW-0067">ATP-binding</keyword>
<dbReference type="GO" id="GO:0043139">
    <property type="term" value="F:5'-3' DNA helicase activity"/>
    <property type="evidence" value="ECO:0007669"/>
    <property type="project" value="UniProtKB-EC"/>
</dbReference>
<dbReference type="GO" id="GO:0000723">
    <property type="term" value="P:telomere maintenance"/>
    <property type="evidence" value="ECO:0007669"/>
    <property type="project" value="InterPro"/>
</dbReference>
<feature type="domain" description="DNA helicase Pif1-like DEAD-box helicase" evidence="2">
    <location>
        <begin position="106"/>
        <end position="217"/>
    </location>
</feature>
<dbReference type="GO" id="GO:0005524">
    <property type="term" value="F:ATP binding"/>
    <property type="evidence" value="ECO:0007669"/>
    <property type="project" value="UniProtKB-KW"/>
</dbReference>
<dbReference type="AlphaFoldDB" id="A0A9P5XPS1"/>
<keyword evidence="4" id="KW-1185">Reference proteome</keyword>
<dbReference type="GO" id="GO:0006281">
    <property type="term" value="P:DNA repair"/>
    <property type="evidence" value="ECO:0007669"/>
    <property type="project" value="UniProtKB-KW"/>
</dbReference>
<keyword evidence="1" id="KW-0234">DNA repair</keyword>
<dbReference type="OrthoDB" id="432234at2759"/>
<proteinExistence type="inferred from homology"/>
<sequence length="223" mass="25166">MSDVIASTGWSEPNEHLLPVDLDLDPELPSSILSANQWKNIILDKRAEILDKRAQNLPSGAGVDKLFKEYADPNVVDIIDKSYLEDRCKTTKWTKIIRSIVCKHRLNTEQNRAFQTVANHVATESPDQLKMYIGGMGGTGKSQVFKALMEYFDLRNESHRFIVVAPTGSAASLLGGSTYHWMFGINDRDISKTQQAQVKSRLVGVDYCFFDEVSMLSCRDLYR</sequence>
<dbReference type="SUPFAM" id="SSF52540">
    <property type="entry name" value="P-loop containing nucleoside triphosphate hydrolases"/>
    <property type="match status" value="1"/>
</dbReference>
<dbReference type="Proteomes" id="UP000807353">
    <property type="component" value="Unassembled WGS sequence"/>
</dbReference>
<dbReference type="EMBL" id="MU150680">
    <property type="protein sequence ID" value="KAF9455432.1"/>
    <property type="molecule type" value="Genomic_DNA"/>
</dbReference>
<keyword evidence="1" id="KW-0227">DNA damage</keyword>
<evidence type="ECO:0000259" key="2">
    <source>
        <dbReference type="Pfam" id="PF05970"/>
    </source>
</evidence>
<evidence type="ECO:0000313" key="4">
    <source>
        <dbReference type="Proteomes" id="UP000807353"/>
    </source>
</evidence>
<dbReference type="GO" id="GO:0016787">
    <property type="term" value="F:hydrolase activity"/>
    <property type="evidence" value="ECO:0007669"/>
    <property type="project" value="UniProtKB-KW"/>
</dbReference>
<dbReference type="Pfam" id="PF05970">
    <property type="entry name" value="PIF1"/>
    <property type="match status" value="1"/>
</dbReference>
<dbReference type="PANTHER" id="PTHR47642:SF5">
    <property type="entry name" value="ATP-DEPENDENT DNA HELICASE"/>
    <property type="match status" value="1"/>
</dbReference>
<keyword evidence="1" id="KW-0347">Helicase</keyword>
<comment type="similarity">
    <text evidence="1">Belongs to the helicase family.</text>
</comment>
<keyword evidence="1" id="KW-0547">Nucleotide-binding</keyword>
<feature type="non-terminal residue" evidence="3">
    <location>
        <position position="223"/>
    </location>
</feature>
<accession>A0A9P5XPS1</accession>
<reference evidence="3" key="1">
    <citation type="submission" date="2020-11" db="EMBL/GenBank/DDBJ databases">
        <authorList>
            <consortium name="DOE Joint Genome Institute"/>
            <person name="Ahrendt S."/>
            <person name="Riley R."/>
            <person name="Andreopoulos W."/>
            <person name="Labutti K."/>
            <person name="Pangilinan J."/>
            <person name="Ruiz-Duenas F.J."/>
            <person name="Barrasa J.M."/>
            <person name="Sanchez-Garcia M."/>
            <person name="Camarero S."/>
            <person name="Miyauchi S."/>
            <person name="Serrano A."/>
            <person name="Linde D."/>
            <person name="Babiker R."/>
            <person name="Drula E."/>
            <person name="Ayuso-Fernandez I."/>
            <person name="Pacheco R."/>
            <person name="Padilla G."/>
            <person name="Ferreira P."/>
            <person name="Barriuso J."/>
            <person name="Kellner H."/>
            <person name="Castanera R."/>
            <person name="Alfaro M."/>
            <person name="Ramirez L."/>
            <person name="Pisabarro A.G."/>
            <person name="Kuo A."/>
            <person name="Tritt A."/>
            <person name="Lipzen A."/>
            <person name="He G."/>
            <person name="Yan M."/>
            <person name="Ng V."/>
            <person name="Cullen D."/>
            <person name="Martin F."/>
            <person name="Rosso M.-N."/>
            <person name="Henrissat B."/>
            <person name="Hibbett D."/>
            <person name="Martinez A.T."/>
            <person name="Grigoriev I.V."/>
        </authorList>
    </citation>
    <scope>NUCLEOTIDE SEQUENCE</scope>
    <source>
        <strain evidence="3">CBS 247.69</strain>
    </source>
</reference>
<dbReference type="Gene3D" id="3.40.50.300">
    <property type="entry name" value="P-loop containing nucleotide triphosphate hydrolases"/>
    <property type="match status" value="1"/>
</dbReference>
<dbReference type="InterPro" id="IPR027417">
    <property type="entry name" value="P-loop_NTPase"/>
</dbReference>
<comment type="cofactor">
    <cofactor evidence="1">
        <name>Mg(2+)</name>
        <dbReference type="ChEBI" id="CHEBI:18420"/>
    </cofactor>
</comment>
<comment type="caution">
    <text evidence="3">The sequence shown here is derived from an EMBL/GenBank/DDBJ whole genome shotgun (WGS) entry which is preliminary data.</text>
</comment>
<organism evidence="3 4">
    <name type="scientific">Collybia nuda</name>
    <dbReference type="NCBI Taxonomy" id="64659"/>
    <lineage>
        <taxon>Eukaryota</taxon>
        <taxon>Fungi</taxon>
        <taxon>Dikarya</taxon>
        <taxon>Basidiomycota</taxon>
        <taxon>Agaricomycotina</taxon>
        <taxon>Agaricomycetes</taxon>
        <taxon>Agaricomycetidae</taxon>
        <taxon>Agaricales</taxon>
        <taxon>Tricholomatineae</taxon>
        <taxon>Clitocybaceae</taxon>
        <taxon>Collybia</taxon>
    </lineage>
</organism>
<keyword evidence="1" id="KW-0378">Hydrolase</keyword>
<evidence type="ECO:0000313" key="3">
    <source>
        <dbReference type="EMBL" id="KAF9455432.1"/>
    </source>
</evidence>
<dbReference type="InterPro" id="IPR051055">
    <property type="entry name" value="PIF1_helicase"/>
</dbReference>
<dbReference type="InterPro" id="IPR010285">
    <property type="entry name" value="DNA_helicase_pif1-like_DEAD"/>
</dbReference>
<gene>
    <name evidence="3" type="ORF">BDZ94DRAFT_1179977</name>
</gene>